<gene>
    <name evidence="3" type="ORF">XF10B_47330</name>
    <name evidence="1" type="ORF">XF1B_48350</name>
    <name evidence="2" type="ORF">XF4B_47680</name>
</gene>
<protein>
    <submittedName>
        <fullName evidence="3">Uncharacterized protein</fullName>
    </submittedName>
</protein>
<reference evidence="2" key="3">
    <citation type="submission" date="2020-05" db="EMBL/GenBank/DDBJ databases">
        <title>Complete genome sequence of Bradyrhizobium diazoefficiens XF4 isolated from soybean nodule.</title>
        <authorList>
            <person name="Noda R."/>
            <person name="Kakizaki K."/>
            <person name="Minamisawa K."/>
        </authorList>
    </citation>
    <scope>NUCLEOTIDE SEQUENCE</scope>
    <source>
        <strain evidence="2">XF4</strain>
    </source>
</reference>
<sequence>MPRRRRRQEEDLVHAAVEALEDEIRCWQQRERPYSGDMVTLTRWPLSRIAGPIGPAEVDAQAMQTIEHIDLQKNEVPFFLRYRGMEAAIKKIRELEA</sequence>
<evidence type="ECO:0000313" key="3">
    <source>
        <dbReference type="EMBL" id="BCE91935.1"/>
    </source>
</evidence>
<name>A0A810CTZ6_9BRAD</name>
<dbReference type="AlphaFoldDB" id="A0A810CTZ6"/>
<dbReference type="EMBL" id="AP023091">
    <property type="protein sequence ID" value="BCE22154.1"/>
    <property type="molecule type" value="Genomic_DNA"/>
</dbReference>
<evidence type="ECO:0000313" key="2">
    <source>
        <dbReference type="EMBL" id="BCE48419.1"/>
    </source>
</evidence>
<dbReference type="EMBL" id="AP023099">
    <property type="protein sequence ID" value="BCE91935.1"/>
    <property type="molecule type" value="Genomic_DNA"/>
</dbReference>
<evidence type="ECO:0000313" key="1">
    <source>
        <dbReference type="EMBL" id="BCE22154.1"/>
    </source>
</evidence>
<proteinExistence type="predicted"/>
<organism evidence="3">
    <name type="scientific">Bradyrhizobium diazoefficiens</name>
    <dbReference type="NCBI Taxonomy" id="1355477"/>
    <lineage>
        <taxon>Bacteria</taxon>
        <taxon>Pseudomonadati</taxon>
        <taxon>Pseudomonadota</taxon>
        <taxon>Alphaproteobacteria</taxon>
        <taxon>Hyphomicrobiales</taxon>
        <taxon>Nitrobacteraceae</taxon>
        <taxon>Bradyrhizobium</taxon>
    </lineage>
</organism>
<dbReference type="EMBL" id="AP023094">
    <property type="protein sequence ID" value="BCE48419.1"/>
    <property type="molecule type" value="Genomic_DNA"/>
</dbReference>
<accession>A0A810CTZ6</accession>
<reference evidence="3" key="2">
    <citation type="submission" date="2020-05" db="EMBL/GenBank/DDBJ databases">
        <title>Complete genome sequence of Bradyrhizobium diazoefficiens XF10 isolated from soybean nodule.</title>
        <authorList>
            <person name="Noda R."/>
            <person name="Kakizaki K."/>
            <person name="Minamisawa K."/>
        </authorList>
    </citation>
    <scope>NUCLEOTIDE SEQUENCE</scope>
    <source>
        <strain evidence="3">XF10</strain>
    </source>
</reference>
<reference evidence="1" key="1">
    <citation type="submission" date="2020-05" db="EMBL/GenBank/DDBJ databases">
        <title>Complete genome sequence of Bradyrhizobium diazoefficiens XF1 isolated from soybean nodule.</title>
        <authorList>
            <person name="Noda R."/>
            <person name="Kakizaki K."/>
            <person name="Minamisawa K."/>
        </authorList>
    </citation>
    <scope>NUCLEOTIDE SEQUENCE</scope>
    <source>
        <strain evidence="1">XF1</strain>
    </source>
</reference>